<dbReference type="InterPro" id="IPR054352">
    <property type="entry name" value="ACT_Aspartokinase"/>
</dbReference>
<dbReference type="InterPro" id="IPR035804">
    <property type="entry name" value="AKIII_YclM_N"/>
</dbReference>
<evidence type="ECO:0000256" key="8">
    <source>
        <dbReference type="ARBA" id="ARBA00022777"/>
    </source>
</evidence>
<evidence type="ECO:0000256" key="7">
    <source>
        <dbReference type="ARBA" id="ARBA00022741"/>
    </source>
</evidence>
<evidence type="ECO:0000256" key="13">
    <source>
        <dbReference type="PIRSR" id="PIRSR000726-1"/>
    </source>
</evidence>
<feature type="binding site" evidence="13">
    <location>
        <begin position="5"/>
        <end position="8"/>
    </location>
    <ligand>
        <name>ATP</name>
        <dbReference type="ChEBI" id="CHEBI:30616"/>
    </ligand>
</feature>
<name>A0A3M8BCS4_9BACL</name>
<dbReference type="UniPathway" id="UPA00034">
    <property type="reaction ID" value="UER00015"/>
</dbReference>
<dbReference type="InterPro" id="IPR001341">
    <property type="entry name" value="Asp_kinase"/>
</dbReference>
<dbReference type="FunFam" id="3.40.1160.10:FF:000027">
    <property type="entry name" value="Aspartokinase"/>
    <property type="match status" value="1"/>
</dbReference>
<evidence type="ECO:0000256" key="9">
    <source>
        <dbReference type="ARBA" id="ARBA00022840"/>
    </source>
</evidence>
<comment type="catalytic activity">
    <reaction evidence="12 14">
        <text>L-aspartate + ATP = 4-phospho-L-aspartate + ADP</text>
        <dbReference type="Rhea" id="RHEA:23776"/>
        <dbReference type="ChEBI" id="CHEBI:29991"/>
        <dbReference type="ChEBI" id="CHEBI:30616"/>
        <dbReference type="ChEBI" id="CHEBI:57535"/>
        <dbReference type="ChEBI" id="CHEBI:456216"/>
        <dbReference type="EC" id="2.7.2.4"/>
    </reaction>
</comment>
<dbReference type="SUPFAM" id="SSF55021">
    <property type="entry name" value="ACT-like"/>
    <property type="match status" value="2"/>
</dbReference>
<dbReference type="InterPro" id="IPR045865">
    <property type="entry name" value="ACT-like_dom_sf"/>
</dbReference>
<evidence type="ECO:0000256" key="11">
    <source>
        <dbReference type="ARBA" id="ARBA00023154"/>
    </source>
</evidence>
<evidence type="ECO:0000256" key="4">
    <source>
        <dbReference type="ARBA" id="ARBA00005139"/>
    </source>
</evidence>
<dbReference type="PROSITE" id="PS51671">
    <property type="entry name" value="ACT"/>
    <property type="match status" value="1"/>
</dbReference>
<keyword evidence="9 13" id="KW-0067">ATP-binding</keyword>
<dbReference type="CDD" id="cd04911">
    <property type="entry name" value="ACT_AKiii-YclM-BS_1"/>
    <property type="match status" value="1"/>
</dbReference>
<dbReference type="InterPro" id="IPR042199">
    <property type="entry name" value="AsparK_Bifunc_asparK/hSer_DH"/>
</dbReference>
<evidence type="ECO:0000256" key="3">
    <source>
        <dbReference type="ARBA" id="ARBA00004986"/>
    </source>
</evidence>
<dbReference type="PIRSF" id="PIRSF000726">
    <property type="entry name" value="Asp_kin"/>
    <property type="match status" value="1"/>
</dbReference>
<dbReference type="EC" id="2.7.2.4" evidence="14"/>
<keyword evidence="15" id="KW-0028">Amino-acid biosynthesis</keyword>
<dbReference type="UniPathway" id="UPA00051">
    <property type="reaction ID" value="UER00462"/>
</dbReference>
<evidence type="ECO:0000256" key="15">
    <source>
        <dbReference type="RuleBase" id="RU004249"/>
    </source>
</evidence>
<dbReference type="NCBIfam" id="NF006540">
    <property type="entry name" value="PRK09034.1"/>
    <property type="match status" value="1"/>
</dbReference>
<evidence type="ECO:0000256" key="10">
    <source>
        <dbReference type="ARBA" id="ARBA00022915"/>
    </source>
</evidence>
<comment type="pathway">
    <text evidence="4 15">Amino-acid biosynthesis; L-threonine biosynthesis; L-threonine from L-aspartate: step 1/5.</text>
</comment>
<protein>
    <recommendedName>
        <fullName evidence="14">Aspartokinase</fullName>
        <ecNumber evidence="14">2.7.2.4</ecNumber>
    </recommendedName>
</protein>
<dbReference type="NCBIfam" id="TIGR00657">
    <property type="entry name" value="asp_kinases"/>
    <property type="match status" value="1"/>
</dbReference>
<evidence type="ECO:0000256" key="12">
    <source>
        <dbReference type="ARBA" id="ARBA00047872"/>
    </source>
</evidence>
<dbReference type="Gene3D" id="1.20.120.1320">
    <property type="entry name" value="Aspartokinase, catalytic domain"/>
    <property type="match status" value="1"/>
</dbReference>
<keyword evidence="7 13" id="KW-0547">Nucleotide-binding</keyword>
<dbReference type="PANTHER" id="PTHR21499:SF67">
    <property type="entry name" value="ASPARTOKINASE 3"/>
    <property type="match status" value="1"/>
</dbReference>
<dbReference type="Pfam" id="PF22468">
    <property type="entry name" value="ACT_9"/>
    <property type="match status" value="1"/>
</dbReference>
<comment type="caution">
    <text evidence="17">The sequence shown here is derived from an EMBL/GenBank/DDBJ whole genome shotgun (WGS) entry which is preliminary data.</text>
</comment>
<dbReference type="EMBL" id="RHHS01000008">
    <property type="protein sequence ID" value="RNB61234.1"/>
    <property type="molecule type" value="Genomic_DNA"/>
</dbReference>
<dbReference type="SUPFAM" id="SSF53633">
    <property type="entry name" value="Carbamate kinase-like"/>
    <property type="match status" value="1"/>
</dbReference>
<sequence>MKVAKFGGTSLANAEQIKKVCNIVLADRERRIVVVSAPGKRHKDDTKVTDLLICYATRFLQDGLADAEKQAVFQRYREIVAELGLGEHIGKQLEGELDAVLSNRKGLSAERFMDAVKAAGEDTCAKIVAHYLRSLGEEASYVNPKDAGLLVSDEAGNAHVLPEAYEKLAALREREGITVFPGFFGYATSGELVTFSRGGSDITGAILAAAVTADVYENFTDVDSVYVVNPNLIANPREVKEITYREMRELSYSGFSVFHEEALIPAYQADIPVCIKNTNNPSAPGTMIVAERLCATNQVSGIASDSGFCSIYVSKYLMNREIGFGRKLLQIFEEEGISYEHTPSGIDNISVIVREKDLTEDKEKRIIERIFRELEADDVTVQHSLALVMIVGEGMRQSVGTTARAATALAAAKINLEMINQGSSEVSMMFGVKAAEANRAVIALYQEFFGDDAESADEVSATSVASVSV</sequence>
<dbReference type="OrthoDB" id="9799110at2"/>
<reference evidence="17 18" key="1">
    <citation type="submission" date="2018-10" db="EMBL/GenBank/DDBJ databases">
        <title>Phylogenomics of Brevibacillus.</title>
        <authorList>
            <person name="Dunlap C."/>
        </authorList>
    </citation>
    <scope>NUCLEOTIDE SEQUENCE [LARGE SCALE GENOMIC DNA]</scope>
    <source>
        <strain evidence="17 18">DSM 100115</strain>
    </source>
</reference>
<dbReference type="FunFam" id="3.30.2130.10:FF:000001">
    <property type="entry name" value="Bifunctional aspartokinase/homoserine dehydrogenase"/>
    <property type="match status" value="1"/>
</dbReference>
<dbReference type="GO" id="GO:0004072">
    <property type="term" value="F:aspartate kinase activity"/>
    <property type="evidence" value="ECO:0007669"/>
    <property type="project" value="UniProtKB-EC"/>
</dbReference>
<dbReference type="Gene3D" id="3.40.1160.10">
    <property type="entry name" value="Acetylglutamate kinase-like"/>
    <property type="match status" value="1"/>
</dbReference>
<dbReference type="Gene3D" id="3.30.2130.10">
    <property type="entry name" value="VC0802-like"/>
    <property type="match status" value="1"/>
</dbReference>
<keyword evidence="11" id="KW-0457">Lysine biosynthesis</keyword>
<dbReference type="GO" id="GO:0005524">
    <property type="term" value="F:ATP binding"/>
    <property type="evidence" value="ECO:0007669"/>
    <property type="project" value="UniProtKB-KW"/>
</dbReference>
<dbReference type="GO" id="GO:0009090">
    <property type="term" value="P:homoserine biosynthetic process"/>
    <property type="evidence" value="ECO:0007669"/>
    <property type="project" value="TreeGrafter"/>
</dbReference>
<proteinExistence type="inferred from homology"/>
<dbReference type="GO" id="GO:0019877">
    <property type="term" value="P:diaminopimelate biosynthetic process"/>
    <property type="evidence" value="ECO:0007669"/>
    <property type="project" value="UniProtKB-KW"/>
</dbReference>
<dbReference type="PROSITE" id="PS00324">
    <property type="entry name" value="ASPARTOKINASE"/>
    <property type="match status" value="1"/>
</dbReference>
<feature type="binding site" evidence="13">
    <location>
        <position position="226"/>
    </location>
    <ligand>
        <name>ATP</name>
        <dbReference type="ChEBI" id="CHEBI:30616"/>
    </ligand>
</feature>
<feature type="domain" description="ACT" evidence="16">
    <location>
        <begin position="390"/>
        <end position="469"/>
    </location>
</feature>
<dbReference type="InterPro" id="IPR001048">
    <property type="entry name" value="Asp/Glu/Uridylate_kinase"/>
</dbReference>
<dbReference type="InterPro" id="IPR018042">
    <property type="entry name" value="Aspartate_kinase_CS"/>
</dbReference>
<dbReference type="InterPro" id="IPR002912">
    <property type="entry name" value="ACT_dom"/>
</dbReference>
<evidence type="ECO:0000313" key="17">
    <source>
        <dbReference type="EMBL" id="RNB61234.1"/>
    </source>
</evidence>
<dbReference type="InterPro" id="IPR005260">
    <property type="entry name" value="Asp_kin_monofn"/>
</dbReference>
<organism evidence="17 18">
    <name type="scientific">Brevibacillus gelatini</name>
    <dbReference type="NCBI Taxonomy" id="1655277"/>
    <lineage>
        <taxon>Bacteria</taxon>
        <taxon>Bacillati</taxon>
        <taxon>Bacillota</taxon>
        <taxon>Bacilli</taxon>
        <taxon>Bacillales</taxon>
        <taxon>Paenibacillaceae</taxon>
        <taxon>Brevibacillus</taxon>
    </lineage>
</organism>
<comment type="pathway">
    <text evidence="2 15">Amino-acid biosynthesis; L-lysine biosynthesis via DAP pathway; (S)-tetrahydrodipicolinate from L-aspartate: step 1/4.</text>
</comment>
<comment type="function">
    <text evidence="1">Catalyzes the phosphorylation of the beta-carboxyl group of aspartic acid with ATP to yield 4-phospho-L-aspartate, which is involved in the branched biosynthetic pathway leading to the biosynthesis of amino acids threonine, isoleucine and methionine.</text>
</comment>
<dbReference type="AlphaFoldDB" id="A0A3M8BCS4"/>
<dbReference type="Pfam" id="PF00696">
    <property type="entry name" value="AA_kinase"/>
    <property type="match status" value="1"/>
</dbReference>
<keyword evidence="18" id="KW-1185">Reference proteome</keyword>
<dbReference type="UniPathway" id="UPA00050">
    <property type="reaction ID" value="UER00461"/>
</dbReference>
<dbReference type="GO" id="GO:0009089">
    <property type="term" value="P:lysine biosynthetic process via diaminopimelate"/>
    <property type="evidence" value="ECO:0007669"/>
    <property type="project" value="UniProtKB-UniPathway"/>
</dbReference>
<keyword evidence="10" id="KW-0220">Diaminopimelate biosynthesis</keyword>
<keyword evidence="8 14" id="KW-0418">Kinase</keyword>
<dbReference type="Proteomes" id="UP000268829">
    <property type="component" value="Unassembled WGS sequence"/>
</dbReference>
<dbReference type="RefSeq" id="WP_122903177.1">
    <property type="nucleotide sequence ID" value="NZ_RHHS01000008.1"/>
</dbReference>
<evidence type="ECO:0000256" key="6">
    <source>
        <dbReference type="ARBA" id="ARBA00022679"/>
    </source>
</evidence>
<feature type="binding site" evidence="13">
    <location>
        <position position="49"/>
    </location>
    <ligand>
        <name>substrate</name>
    </ligand>
</feature>
<comment type="similarity">
    <text evidence="5 14">Belongs to the aspartokinase family.</text>
</comment>
<dbReference type="GO" id="GO:0005829">
    <property type="term" value="C:cytosol"/>
    <property type="evidence" value="ECO:0007669"/>
    <property type="project" value="TreeGrafter"/>
</dbReference>
<evidence type="ECO:0000256" key="2">
    <source>
        <dbReference type="ARBA" id="ARBA00004766"/>
    </source>
</evidence>
<dbReference type="GO" id="GO:0009088">
    <property type="term" value="P:threonine biosynthetic process"/>
    <property type="evidence" value="ECO:0007669"/>
    <property type="project" value="UniProtKB-UniPathway"/>
</dbReference>
<evidence type="ECO:0000256" key="1">
    <source>
        <dbReference type="ARBA" id="ARBA00003121"/>
    </source>
</evidence>
<keyword evidence="6 14" id="KW-0808">Transferase</keyword>
<dbReference type="CDD" id="cd04245">
    <property type="entry name" value="AAK_AKiii-YclM-BS"/>
    <property type="match status" value="1"/>
</dbReference>
<dbReference type="PANTHER" id="PTHR21499">
    <property type="entry name" value="ASPARTATE KINASE"/>
    <property type="match status" value="1"/>
</dbReference>
<accession>A0A3M8BCS4</accession>
<evidence type="ECO:0000259" key="16">
    <source>
        <dbReference type="PROSITE" id="PS51671"/>
    </source>
</evidence>
<evidence type="ECO:0000256" key="5">
    <source>
        <dbReference type="ARBA" id="ARBA00010122"/>
    </source>
</evidence>
<gene>
    <name evidence="17" type="ORF">EDM57_02460</name>
</gene>
<evidence type="ECO:0000256" key="14">
    <source>
        <dbReference type="RuleBase" id="RU003448"/>
    </source>
</evidence>
<evidence type="ECO:0000313" key="18">
    <source>
        <dbReference type="Proteomes" id="UP000268829"/>
    </source>
</evidence>
<feature type="binding site" evidence="13">
    <location>
        <position position="121"/>
    </location>
    <ligand>
        <name>substrate</name>
    </ligand>
</feature>
<feature type="binding site" evidence="13">
    <location>
        <begin position="220"/>
        <end position="221"/>
    </location>
    <ligand>
        <name>ATP</name>
        <dbReference type="ChEBI" id="CHEBI:30616"/>
    </ligand>
</feature>
<dbReference type="InterPro" id="IPR036393">
    <property type="entry name" value="AceGlu_kinase-like_sf"/>
</dbReference>
<comment type="pathway">
    <text evidence="3 15">Amino-acid biosynthesis; L-methionine biosynthesis via de novo pathway; L-homoserine from L-aspartate: step 1/3.</text>
</comment>